<dbReference type="Proteomes" id="UP000694892">
    <property type="component" value="Chromosome 2L"/>
</dbReference>
<dbReference type="EMBL" id="CM004468">
    <property type="protein sequence ID" value="OCT95335.1"/>
    <property type="molecule type" value="Genomic_DNA"/>
</dbReference>
<dbReference type="GO" id="GO:0015095">
    <property type="term" value="F:magnesium ion transmembrane transporter activity"/>
    <property type="evidence" value="ECO:0007669"/>
    <property type="project" value="InterPro"/>
</dbReference>
<gene>
    <name evidence="7" type="ORF">XELAEV_18013023mg</name>
</gene>
<dbReference type="GO" id="GO:0016020">
    <property type="term" value="C:membrane"/>
    <property type="evidence" value="ECO:0007669"/>
    <property type="project" value="UniProtKB-SubCell"/>
</dbReference>
<evidence type="ECO:0000256" key="1">
    <source>
        <dbReference type="ARBA" id="ARBA00004141"/>
    </source>
</evidence>
<dbReference type="InterPro" id="IPR008521">
    <property type="entry name" value="Mg_trans_NIPA"/>
</dbReference>
<feature type="transmembrane region" description="Helical" evidence="6">
    <location>
        <begin position="74"/>
        <end position="103"/>
    </location>
</feature>
<name>A0A974DPU1_XENLA</name>
<dbReference type="InterPro" id="IPR037185">
    <property type="entry name" value="EmrE-like"/>
</dbReference>
<feature type="transmembrane region" description="Helical" evidence="6">
    <location>
        <begin position="178"/>
        <end position="203"/>
    </location>
</feature>
<dbReference type="OMA" id="YGKSNIM"/>
<keyword evidence="5 6" id="KW-0472">Membrane</keyword>
<comment type="similarity">
    <text evidence="2">Belongs to the NIPA family.</text>
</comment>
<feature type="transmembrane region" description="Helical" evidence="6">
    <location>
        <begin position="110"/>
        <end position="129"/>
    </location>
</feature>
<protein>
    <recommendedName>
        <fullName evidence="9">Magnesium transporter NIPA1</fullName>
    </recommendedName>
</protein>
<feature type="transmembrane region" description="Helical" evidence="6">
    <location>
        <begin position="215"/>
        <end position="235"/>
    </location>
</feature>
<feature type="transmembrane region" description="Helical" evidence="6">
    <location>
        <begin position="247"/>
        <end position="270"/>
    </location>
</feature>
<feature type="transmembrane region" description="Helical" evidence="6">
    <location>
        <begin position="50"/>
        <end position="68"/>
    </location>
</feature>
<evidence type="ECO:0000256" key="5">
    <source>
        <dbReference type="ARBA" id="ARBA00023136"/>
    </source>
</evidence>
<keyword evidence="3 6" id="KW-0812">Transmembrane</keyword>
<evidence type="ECO:0000256" key="6">
    <source>
        <dbReference type="SAM" id="Phobius"/>
    </source>
</evidence>
<feature type="transmembrane region" description="Helical" evidence="6">
    <location>
        <begin position="282"/>
        <end position="301"/>
    </location>
</feature>
<reference evidence="8" key="1">
    <citation type="journal article" date="2016" name="Nature">
        <title>Genome evolution in the allotetraploid frog Xenopus laevis.</title>
        <authorList>
            <person name="Session A.M."/>
            <person name="Uno Y."/>
            <person name="Kwon T."/>
            <person name="Chapman J.A."/>
            <person name="Toyoda A."/>
            <person name="Takahashi S."/>
            <person name="Fukui A."/>
            <person name="Hikosaka A."/>
            <person name="Suzuki A."/>
            <person name="Kondo M."/>
            <person name="van Heeringen S.J."/>
            <person name="Quigley I."/>
            <person name="Heinz S."/>
            <person name="Ogino H."/>
            <person name="Ochi H."/>
            <person name="Hellsten U."/>
            <person name="Lyons J.B."/>
            <person name="Simakov O."/>
            <person name="Putnam N."/>
            <person name="Stites J."/>
            <person name="Kuroki Y."/>
            <person name="Tanaka T."/>
            <person name="Michiue T."/>
            <person name="Watanabe M."/>
            <person name="Bogdanovic O."/>
            <person name="Lister R."/>
            <person name="Georgiou G."/>
            <person name="Paranjpe S.S."/>
            <person name="van Kruijsbergen I."/>
            <person name="Shu S."/>
            <person name="Carlson J."/>
            <person name="Kinoshita T."/>
            <person name="Ohta Y."/>
            <person name="Mawaribuchi S."/>
            <person name="Jenkins J."/>
            <person name="Grimwood J."/>
            <person name="Schmutz J."/>
            <person name="Mitros T."/>
            <person name="Mozaffari S.V."/>
            <person name="Suzuki Y."/>
            <person name="Haramoto Y."/>
            <person name="Yamamoto T.S."/>
            <person name="Takagi C."/>
            <person name="Heald R."/>
            <person name="Miller K."/>
            <person name="Haudenschild C."/>
            <person name="Kitzman J."/>
            <person name="Nakayama T."/>
            <person name="Izutsu Y."/>
            <person name="Robert J."/>
            <person name="Fortriede J."/>
            <person name="Burns K."/>
            <person name="Lotay V."/>
            <person name="Karimi K."/>
            <person name="Yasuoka Y."/>
            <person name="Dichmann D.S."/>
            <person name="Flajnik M.F."/>
            <person name="Houston D.W."/>
            <person name="Shendure J."/>
            <person name="DuPasquier L."/>
            <person name="Vize P.D."/>
            <person name="Zorn A.M."/>
            <person name="Ito M."/>
            <person name="Marcotte E.M."/>
            <person name="Wallingford J.B."/>
            <person name="Ito Y."/>
            <person name="Asashima M."/>
            <person name="Ueno N."/>
            <person name="Matsuda Y."/>
            <person name="Veenstra G.J."/>
            <person name="Fujiyama A."/>
            <person name="Harland R.M."/>
            <person name="Taira M."/>
            <person name="Rokhsar D.S."/>
        </authorList>
    </citation>
    <scope>NUCLEOTIDE SEQUENCE [LARGE SCALE GENOMIC DNA]</scope>
    <source>
        <strain evidence="8">J</strain>
    </source>
</reference>
<evidence type="ECO:0000256" key="2">
    <source>
        <dbReference type="ARBA" id="ARBA00007230"/>
    </source>
</evidence>
<sequence>MGSRLHAEGRMELEAELPVLGLSVAVLSSLLNGSTFVLQRKGILRARRKGTSYLCDIIWLAGTITMAFGQMGNFLAYTAAPAVLVTPLGALGIPFGSILASYLLQENLNFLGKLGCLLCCVGSVVLIIHSPKSDSVTSISELEEKFSNPVFICYLCIVLLMLILLIFWIAPIQGNRNIMVYVGICSLLGTFTVPCTKGIGLVAQEAFASNPTNSRALYLFVTLLAVLGCSILIQFRYINKALESFDSCIFSAIYYVSFTTLVLLATAILFQEWTKVGAVDSLAIACGFTTMSTGVVLIQMFKEFNINLQELNKTSKKEN</sequence>
<dbReference type="PANTHER" id="PTHR12570">
    <property type="match status" value="1"/>
</dbReference>
<dbReference type="Pfam" id="PF05653">
    <property type="entry name" value="Mg_trans_NIPA"/>
    <property type="match status" value="1"/>
</dbReference>
<feature type="transmembrane region" description="Helical" evidence="6">
    <location>
        <begin position="20"/>
        <end position="38"/>
    </location>
</feature>
<evidence type="ECO:0008006" key="9">
    <source>
        <dbReference type="Google" id="ProtNLM"/>
    </source>
</evidence>
<evidence type="ECO:0000313" key="7">
    <source>
        <dbReference type="EMBL" id="OCT95335.1"/>
    </source>
</evidence>
<dbReference type="SUPFAM" id="SSF103481">
    <property type="entry name" value="Multidrug resistance efflux transporter EmrE"/>
    <property type="match status" value="1"/>
</dbReference>
<evidence type="ECO:0000256" key="3">
    <source>
        <dbReference type="ARBA" id="ARBA00022692"/>
    </source>
</evidence>
<dbReference type="AlphaFoldDB" id="A0A974DPU1"/>
<comment type="subcellular location">
    <subcellularLocation>
        <location evidence="1">Membrane</location>
        <topology evidence="1">Multi-pass membrane protein</topology>
    </subcellularLocation>
</comment>
<organism evidence="7 8">
    <name type="scientific">Xenopus laevis</name>
    <name type="common">African clawed frog</name>
    <dbReference type="NCBI Taxonomy" id="8355"/>
    <lineage>
        <taxon>Eukaryota</taxon>
        <taxon>Metazoa</taxon>
        <taxon>Chordata</taxon>
        <taxon>Craniata</taxon>
        <taxon>Vertebrata</taxon>
        <taxon>Euteleostomi</taxon>
        <taxon>Amphibia</taxon>
        <taxon>Batrachia</taxon>
        <taxon>Anura</taxon>
        <taxon>Pipoidea</taxon>
        <taxon>Pipidae</taxon>
        <taxon>Xenopodinae</taxon>
        <taxon>Xenopus</taxon>
        <taxon>Xenopus</taxon>
    </lineage>
</organism>
<accession>A0A974DPU1</accession>
<keyword evidence="4 6" id="KW-1133">Transmembrane helix</keyword>
<evidence type="ECO:0000313" key="8">
    <source>
        <dbReference type="Proteomes" id="UP000694892"/>
    </source>
</evidence>
<feature type="transmembrane region" description="Helical" evidence="6">
    <location>
        <begin position="149"/>
        <end position="171"/>
    </location>
</feature>
<evidence type="ECO:0000256" key="4">
    <source>
        <dbReference type="ARBA" id="ARBA00022989"/>
    </source>
</evidence>
<proteinExistence type="inferred from homology"/>
<dbReference type="PANTHER" id="PTHR12570:SF17">
    <property type="entry name" value="MAGNESIUM TRANSPORTER NIPA1"/>
    <property type="match status" value="1"/>
</dbReference>